<evidence type="ECO:0000313" key="1">
    <source>
        <dbReference type="EMBL" id="WGX75775.1"/>
    </source>
</evidence>
<protein>
    <submittedName>
        <fullName evidence="1">Uncharacterized protein</fullName>
    </submittedName>
</protein>
<gene>
    <name evidence="1" type="ORF">QJS64_17980</name>
</gene>
<dbReference type="Proteomes" id="UP001239169">
    <property type="component" value="Chromosome"/>
</dbReference>
<reference evidence="1 2" key="1">
    <citation type="submission" date="2023-04" db="EMBL/GenBank/DDBJ databases">
        <title>Bacteria Genome Submission.</title>
        <authorList>
            <person name="Isaac P."/>
        </authorList>
    </citation>
    <scope>NUCLEOTIDE SEQUENCE [LARGE SCALE GENOMIC DNA]</scope>
    <source>
        <strain evidence="1 2">SampleS7P1</strain>
    </source>
</reference>
<dbReference type="EMBL" id="CP124685">
    <property type="protein sequence ID" value="WGX75775.1"/>
    <property type="molecule type" value="Genomic_DNA"/>
</dbReference>
<dbReference type="Gene3D" id="3.30.450.20">
    <property type="entry name" value="PAS domain"/>
    <property type="match status" value="1"/>
</dbReference>
<accession>A0ABY8R2W5</accession>
<sequence>MDILNNKKEILNIILEQNNKCVILIDKYGYISNEDSSFSNVWKKYSCCNYKIKFSHFLNKSIENSTDVLLDVQKVYDIGIKLNREIISKDNRYFDCEYTPLKVNNRIIGVICIMTDITYKKYSQKIINYNKIKYKKTIETIPHTIVVTRDNEITYNNNNNLEIDIYEDRLKDFILNTKSKGSLEGYLNKDTKKYLNINKASFEENNIKKI</sequence>
<evidence type="ECO:0000313" key="2">
    <source>
        <dbReference type="Proteomes" id="UP001239169"/>
    </source>
</evidence>
<keyword evidence="2" id="KW-1185">Reference proteome</keyword>
<organism evidence="1 2">
    <name type="scientific">Paraclostridium bifermentans</name>
    <name type="common">Clostridium bifermentans</name>
    <dbReference type="NCBI Taxonomy" id="1490"/>
    <lineage>
        <taxon>Bacteria</taxon>
        <taxon>Bacillati</taxon>
        <taxon>Bacillota</taxon>
        <taxon>Clostridia</taxon>
        <taxon>Peptostreptococcales</taxon>
        <taxon>Peptostreptococcaceae</taxon>
        <taxon>Paraclostridium</taxon>
    </lineage>
</organism>
<proteinExistence type="predicted"/>
<name>A0ABY8R2W5_PARBF</name>